<keyword evidence="2" id="KW-0677">Repeat</keyword>
<dbReference type="RefSeq" id="XP_028516842.1">
    <property type="nucleotide sequence ID" value="XM_028661041.1"/>
</dbReference>
<dbReference type="GO" id="GO:0005524">
    <property type="term" value="F:ATP binding"/>
    <property type="evidence" value="ECO:0007669"/>
    <property type="project" value="UniProtKB-KW"/>
</dbReference>
<dbReference type="InterPro" id="IPR032675">
    <property type="entry name" value="LRR_dom_sf"/>
</dbReference>
<name>A0A913YQQ3_EXADI</name>
<evidence type="ECO:0000313" key="8">
    <source>
        <dbReference type="Proteomes" id="UP000887567"/>
    </source>
</evidence>
<keyword evidence="8" id="KW-1185">Reference proteome</keyword>
<reference evidence="7" key="1">
    <citation type="submission" date="2022-11" db="UniProtKB">
        <authorList>
            <consortium name="EnsemblMetazoa"/>
        </authorList>
    </citation>
    <scope>IDENTIFICATION</scope>
</reference>
<proteinExistence type="predicted"/>
<dbReference type="SUPFAM" id="SSF52047">
    <property type="entry name" value="RNI-like"/>
    <property type="match status" value="1"/>
</dbReference>
<accession>A0A913YQQ3</accession>
<dbReference type="InterPro" id="IPR027417">
    <property type="entry name" value="P-loop_NTPase"/>
</dbReference>
<keyword evidence="3" id="KW-0547">Nucleotide-binding</keyword>
<dbReference type="EnsemblMetazoa" id="XM_028661041.1">
    <property type="protein sequence ID" value="XP_028516842.1"/>
    <property type="gene ID" value="LOC110245737"/>
</dbReference>
<evidence type="ECO:0000259" key="6">
    <source>
        <dbReference type="PROSITE" id="PS50837"/>
    </source>
</evidence>
<keyword evidence="4" id="KW-0067">ATP-binding</keyword>
<evidence type="ECO:0000313" key="7">
    <source>
        <dbReference type="EnsemblMetazoa" id="XP_028516842.1"/>
    </source>
</evidence>
<keyword evidence="5" id="KW-0175">Coiled coil</keyword>
<evidence type="ECO:0000256" key="1">
    <source>
        <dbReference type="ARBA" id="ARBA00022614"/>
    </source>
</evidence>
<dbReference type="InterPro" id="IPR007111">
    <property type="entry name" value="NACHT_NTPase"/>
</dbReference>
<organism evidence="7 8">
    <name type="scientific">Exaiptasia diaphana</name>
    <name type="common">Tropical sea anemone</name>
    <name type="synonym">Aiptasia pulchella</name>
    <dbReference type="NCBI Taxonomy" id="2652724"/>
    <lineage>
        <taxon>Eukaryota</taxon>
        <taxon>Metazoa</taxon>
        <taxon>Cnidaria</taxon>
        <taxon>Anthozoa</taxon>
        <taxon>Hexacorallia</taxon>
        <taxon>Actiniaria</taxon>
        <taxon>Aiptasiidae</taxon>
        <taxon>Exaiptasia</taxon>
    </lineage>
</organism>
<evidence type="ECO:0000256" key="5">
    <source>
        <dbReference type="SAM" id="Coils"/>
    </source>
</evidence>
<dbReference type="PROSITE" id="PS50837">
    <property type="entry name" value="NACHT"/>
    <property type="match status" value="1"/>
</dbReference>
<evidence type="ECO:0000256" key="3">
    <source>
        <dbReference type="ARBA" id="ARBA00022741"/>
    </source>
</evidence>
<dbReference type="Proteomes" id="UP000887567">
    <property type="component" value="Unplaced"/>
</dbReference>
<dbReference type="Pfam" id="PF05729">
    <property type="entry name" value="NACHT"/>
    <property type="match status" value="1"/>
</dbReference>
<dbReference type="AlphaFoldDB" id="A0A913YQQ3"/>
<feature type="coiled-coil region" evidence="5">
    <location>
        <begin position="180"/>
        <end position="211"/>
    </location>
</feature>
<dbReference type="InterPro" id="IPR051261">
    <property type="entry name" value="NLR"/>
</dbReference>
<sequence length="1134" mass="128084">MDEEERNYCFLILLLSRVGLPKLRDLFIKKWDSAGGFVSWKDCRQNGTDLLTKFTPLNYEKPKVQSGDTTTWDLSLFVKALLNSRPPFVPSSKKGLVAGLKCLKETRNKLCHSPNGKIENSEFCNLKSDVCNALTQVGATSKDFKKLKKDVDHQPLNELLSLVKHCASQDEEILKQIDAIKQGQEEIKQGQSDLQQEIKQGQSDLQQEIRQGQSDLQQEIRQGQTDLQQEIKQGQEKILKAIKYQDKESTAKSSNLSWEDVLSYSKRLKSSTKAQTEFQPKLLASPDVPSTRTDDIFTNLMIQREWKPLKRSKTRRKQLQEYNKTSAKHQIDKCQDIFINPDHDKPNPKSILVIGKPGIGKSLFCQRLSRDWADGVLFSNSPDASRVADDFDFVFLMTFRQLNLYGDEKFNFCEVLNHCSVVDDHANINEHLFKYIIGHPEKVLFILDGYDEYSERSHISECPFEQKYENNPQIQMPVAALISKLLRKKIFKNAVVMVTSRPIAADELGGIHMDAVVEIAGFSVEQVKEFIEKYFKSKKEEVKIAARDHIMNNENLLSIAHIPVLCHLMCFCLEWHIENGTEKCFPATITELYSEVVEIFEDCCKTIHRASKEKSTVKKLTELAAAMFMEGKLIFDQRDVERFHLTCPETGNLQSFGLLTCGPAFRERPSKMTRYFCFSHLTLHEYFAALGFVNSGIIPTLEDEDGKEMVLKFCAGLLSTVEDGERLMEEMISPYCCCKHGMLLAKCLLEYGDKEFGVKIIEKYRTQFSTENGVLFQDKLHLFYSSDWKALVYFLDLISQFCKGFIDTSTESFCINGLNIEVYDQVSLSVKKQIADSLKNDGCPLTFLSVHFTLSNCSFHHIVECLFQALPSTHITTFHLDGDFTDEGISCLSNVLPSTNITTLHLQFTDEGISSLSRFTDEGMSSLSSVLPSTHITTLHLSSRLTDIGMSHLHNRFTDEGISSLSSVLPSTNITTLHLSSQFTDEGISSLSNVLPSTHLTTLHLTGKFTDEGISSLSNVLPSTHITTLHLHGNVTDEGISSLSNVLPSTHITTLSLLHHVFASSSSCFTDKGLFILGEVLPSTSINSLTCGPRSMKITQRCINKLRKSAPACNIRIDDTSIYYNNDNCFYFNL</sequence>
<keyword evidence="1" id="KW-0433">Leucine-rich repeat</keyword>
<feature type="domain" description="NACHT" evidence="6">
    <location>
        <begin position="349"/>
        <end position="502"/>
    </location>
</feature>
<evidence type="ECO:0000256" key="4">
    <source>
        <dbReference type="ARBA" id="ARBA00022840"/>
    </source>
</evidence>
<protein>
    <recommendedName>
        <fullName evidence="6">NACHT domain-containing protein</fullName>
    </recommendedName>
</protein>
<dbReference type="GeneID" id="110245737"/>
<evidence type="ECO:0000256" key="2">
    <source>
        <dbReference type="ARBA" id="ARBA00022737"/>
    </source>
</evidence>
<dbReference type="Gene3D" id="3.40.50.300">
    <property type="entry name" value="P-loop containing nucleotide triphosphate hydrolases"/>
    <property type="match status" value="1"/>
</dbReference>
<dbReference type="SUPFAM" id="SSF52540">
    <property type="entry name" value="P-loop containing nucleoside triphosphate hydrolases"/>
    <property type="match status" value="1"/>
</dbReference>
<dbReference type="Gene3D" id="3.80.10.10">
    <property type="entry name" value="Ribonuclease Inhibitor"/>
    <property type="match status" value="1"/>
</dbReference>
<dbReference type="OrthoDB" id="120976at2759"/>
<dbReference type="PANTHER" id="PTHR24106">
    <property type="entry name" value="NACHT, LRR AND CARD DOMAINS-CONTAINING"/>
    <property type="match status" value="1"/>
</dbReference>